<evidence type="ECO:0000313" key="2">
    <source>
        <dbReference type="Proteomes" id="UP000807716"/>
    </source>
</evidence>
<dbReference type="EMBL" id="JAAAJB010001283">
    <property type="protein sequence ID" value="KAG0248356.1"/>
    <property type="molecule type" value="Genomic_DNA"/>
</dbReference>
<comment type="caution">
    <text evidence="1">The sequence shown here is derived from an EMBL/GenBank/DDBJ whole genome shotgun (WGS) entry which is preliminary data.</text>
</comment>
<proteinExistence type="predicted"/>
<organism evidence="1 2">
    <name type="scientific">Actinomortierella ambigua</name>
    <dbReference type="NCBI Taxonomy" id="1343610"/>
    <lineage>
        <taxon>Eukaryota</taxon>
        <taxon>Fungi</taxon>
        <taxon>Fungi incertae sedis</taxon>
        <taxon>Mucoromycota</taxon>
        <taxon>Mortierellomycotina</taxon>
        <taxon>Mortierellomycetes</taxon>
        <taxon>Mortierellales</taxon>
        <taxon>Mortierellaceae</taxon>
        <taxon>Actinomortierella</taxon>
    </lineage>
</organism>
<dbReference type="AlphaFoldDB" id="A0A9P6TVI3"/>
<gene>
    <name evidence="1" type="ORF">DFQ27_000952</name>
</gene>
<reference evidence="1" key="1">
    <citation type="journal article" date="2020" name="Fungal Divers.">
        <title>Resolving the Mortierellaceae phylogeny through synthesis of multi-gene phylogenetics and phylogenomics.</title>
        <authorList>
            <person name="Vandepol N."/>
            <person name="Liber J."/>
            <person name="Desiro A."/>
            <person name="Na H."/>
            <person name="Kennedy M."/>
            <person name="Barry K."/>
            <person name="Grigoriev I.V."/>
            <person name="Miller A.N."/>
            <person name="O'Donnell K."/>
            <person name="Stajich J.E."/>
            <person name="Bonito G."/>
        </authorList>
    </citation>
    <scope>NUCLEOTIDE SEQUENCE</scope>
    <source>
        <strain evidence="1">BC1065</strain>
    </source>
</reference>
<name>A0A9P6TVI3_9FUNG</name>
<evidence type="ECO:0000313" key="1">
    <source>
        <dbReference type="EMBL" id="KAG0248356.1"/>
    </source>
</evidence>
<protein>
    <submittedName>
        <fullName evidence="1">Uncharacterized protein</fullName>
    </submittedName>
</protein>
<sequence length="108" mass="12912">EFQYPIATRATVAMCEKILSSDEFRIMGQQLYAQLARLSRLCILYVNLFPRAWMWRQAPDEEDFIGFSWGLGRGNRWRDSQPWTVCSNLNGVRDWVMKHWPELEYSEF</sequence>
<dbReference type="Proteomes" id="UP000807716">
    <property type="component" value="Unassembled WGS sequence"/>
</dbReference>
<keyword evidence="2" id="KW-1185">Reference proteome</keyword>
<accession>A0A9P6TVI3</accession>
<feature type="non-terminal residue" evidence="1">
    <location>
        <position position="1"/>
    </location>
</feature>